<dbReference type="PANTHER" id="PTHR41252">
    <property type="entry name" value="BLR2505 PROTEIN"/>
    <property type="match status" value="1"/>
</dbReference>
<proteinExistence type="predicted"/>
<evidence type="ECO:0000313" key="3">
    <source>
        <dbReference type="Proteomes" id="UP000186309"/>
    </source>
</evidence>
<dbReference type="Proteomes" id="UP000186309">
    <property type="component" value="Chromosome"/>
</dbReference>
<reference evidence="3" key="1">
    <citation type="submission" date="2016-12" db="EMBL/GenBank/DDBJ databases">
        <title>Comparative genomics of four Isosphaeraceae planctomycetes: a common pool of plasmids and glycoside hydrolase genes.</title>
        <authorList>
            <person name="Ivanova A."/>
        </authorList>
    </citation>
    <scope>NUCLEOTIDE SEQUENCE [LARGE SCALE GENOMIC DNA]</scope>
    <source>
        <strain evidence="3">PX4</strain>
    </source>
</reference>
<evidence type="ECO:0000313" key="2">
    <source>
        <dbReference type="EMBL" id="APW59708.1"/>
    </source>
</evidence>
<dbReference type="EMBL" id="CP019082">
    <property type="protein sequence ID" value="APW59708.1"/>
    <property type="molecule type" value="Genomic_DNA"/>
</dbReference>
<sequence length="140" mass="15460">MEDVQQNIAKLRQAYQLWNDTRGGSVSEWMDLFADDVVLHPPGGHDAGTGFFQGCKGKVAANAYFSALGDSWELIYFLPEEFIADGERVVVLSQVAFRSKATGKTTASHKADVFRFRDGAVAEYRDFFDTAGALAAQRED</sequence>
<accession>A0A1U7CLC4</accession>
<evidence type="ECO:0000259" key="1">
    <source>
        <dbReference type="Pfam" id="PF12680"/>
    </source>
</evidence>
<dbReference type="Pfam" id="PF12680">
    <property type="entry name" value="SnoaL_2"/>
    <property type="match status" value="1"/>
</dbReference>
<dbReference type="InterPro" id="IPR037401">
    <property type="entry name" value="SnoaL-like"/>
</dbReference>
<dbReference type="KEGG" id="pbor:BSF38_01139"/>
<protein>
    <recommendedName>
        <fullName evidence="1">SnoaL-like domain-containing protein</fullName>
    </recommendedName>
</protein>
<dbReference type="Gene3D" id="3.10.450.50">
    <property type="match status" value="1"/>
</dbReference>
<keyword evidence="3" id="KW-1185">Reference proteome</keyword>
<organism evidence="2 3">
    <name type="scientific">Paludisphaera borealis</name>
    <dbReference type="NCBI Taxonomy" id="1387353"/>
    <lineage>
        <taxon>Bacteria</taxon>
        <taxon>Pseudomonadati</taxon>
        <taxon>Planctomycetota</taxon>
        <taxon>Planctomycetia</taxon>
        <taxon>Isosphaerales</taxon>
        <taxon>Isosphaeraceae</taxon>
        <taxon>Paludisphaera</taxon>
    </lineage>
</organism>
<feature type="domain" description="SnoaL-like" evidence="1">
    <location>
        <begin position="12"/>
        <end position="124"/>
    </location>
</feature>
<dbReference type="AlphaFoldDB" id="A0A1U7CLC4"/>
<dbReference type="InterPro" id="IPR032710">
    <property type="entry name" value="NTF2-like_dom_sf"/>
</dbReference>
<dbReference type="RefSeq" id="WP_076343849.1">
    <property type="nucleotide sequence ID" value="NZ_CP019082.1"/>
</dbReference>
<name>A0A1U7CLC4_9BACT</name>
<dbReference type="SUPFAM" id="SSF54427">
    <property type="entry name" value="NTF2-like"/>
    <property type="match status" value="1"/>
</dbReference>
<gene>
    <name evidence="2" type="ORF">BSF38_01139</name>
</gene>
<dbReference type="PANTHER" id="PTHR41252:SF1">
    <property type="entry name" value="BLR2505 PROTEIN"/>
    <property type="match status" value="1"/>
</dbReference>